<name>A0A8X8AWW5_BRACI</name>
<comment type="caution">
    <text evidence="2">The sequence shown here is derived from an EMBL/GenBank/DDBJ whole genome shotgun (WGS) entry which is preliminary data.</text>
</comment>
<dbReference type="Proteomes" id="UP000886595">
    <property type="component" value="Unassembled WGS sequence"/>
</dbReference>
<evidence type="ECO:0000256" key="1">
    <source>
        <dbReference type="SAM" id="MobiDB-lite"/>
    </source>
</evidence>
<feature type="compositionally biased region" description="Basic and acidic residues" evidence="1">
    <location>
        <begin position="69"/>
        <end position="81"/>
    </location>
</feature>
<sequence>MRGAIGRRYSNPNNGFRIVKHTSHFSSFSDGGFGAAGRGQFDINREPEKANEPVGDGRGSSRWCKGKRERQETRETFAKSTKEVRTQLAEGHEEICKRALPSTALDALFVAYDHTTLTLKLQVVSGIVTKGEAISLLSIHSL</sequence>
<accession>A0A8X8AWW5</accession>
<keyword evidence="3" id="KW-1185">Reference proteome</keyword>
<gene>
    <name evidence="2" type="ORF">Bca52824_017064</name>
</gene>
<protein>
    <submittedName>
        <fullName evidence="2">Uncharacterized protein</fullName>
    </submittedName>
</protein>
<reference evidence="2 3" key="1">
    <citation type="submission" date="2020-02" db="EMBL/GenBank/DDBJ databases">
        <authorList>
            <person name="Ma Q."/>
            <person name="Huang Y."/>
            <person name="Song X."/>
            <person name="Pei D."/>
        </authorList>
    </citation>
    <scope>NUCLEOTIDE SEQUENCE [LARGE SCALE GENOMIC DNA]</scope>
    <source>
        <strain evidence="2">Sxm20200214</strain>
        <tissue evidence="2">Leaf</tissue>
    </source>
</reference>
<dbReference type="EMBL" id="JAAMPC010000004">
    <property type="protein sequence ID" value="KAG2313942.1"/>
    <property type="molecule type" value="Genomic_DNA"/>
</dbReference>
<evidence type="ECO:0000313" key="3">
    <source>
        <dbReference type="Proteomes" id="UP000886595"/>
    </source>
</evidence>
<evidence type="ECO:0000313" key="2">
    <source>
        <dbReference type="EMBL" id="KAG2313942.1"/>
    </source>
</evidence>
<proteinExistence type="predicted"/>
<dbReference type="AlphaFoldDB" id="A0A8X8AWW5"/>
<organism evidence="2 3">
    <name type="scientific">Brassica carinata</name>
    <name type="common">Ethiopian mustard</name>
    <name type="synonym">Abyssinian cabbage</name>
    <dbReference type="NCBI Taxonomy" id="52824"/>
    <lineage>
        <taxon>Eukaryota</taxon>
        <taxon>Viridiplantae</taxon>
        <taxon>Streptophyta</taxon>
        <taxon>Embryophyta</taxon>
        <taxon>Tracheophyta</taxon>
        <taxon>Spermatophyta</taxon>
        <taxon>Magnoliopsida</taxon>
        <taxon>eudicotyledons</taxon>
        <taxon>Gunneridae</taxon>
        <taxon>Pentapetalae</taxon>
        <taxon>rosids</taxon>
        <taxon>malvids</taxon>
        <taxon>Brassicales</taxon>
        <taxon>Brassicaceae</taxon>
        <taxon>Brassiceae</taxon>
        <taxon>Brassica</taxon>
    </lineage>
</organism>
<feature type="region of interest" description="Disordered" evidence="1">
    <location>
        <begin position="45"/>
        <end position="81"/>
    </location>
</feature>